<keyword evidence="17" id="KW-0812">Transmembrane</keyword>
<dbReference type="Gene3D" id="3.40.50.720">
    <property type="entry name" value="NAD(P)-binding Rossmann-like Domain"/>
    <property type="match status" value="1"/>
</dbReference>
<evidence type="ECO:0000259" key="18">
    <source>
        <dbReference type="PROSITE" id="PS50090"/>
    </source>
</evidence>
<dbReference type="InterPro" id="IPR017884">
    <property type="entry name" value="SANT_dom"/>
</dbReference>
<feature type="compositionally biased region" description="Polar residues" evidence="16">
    <location>
        <begin position="1160"/>
        <end position="1184"/>
    </location>
</feature>
<dbReference type="EMBL" id="JAEOAQ010000005">
    <property type="protein sequence ID" value="KAG5418443.1"/>
    <property type="molecule type" value="Genomic_DNA"/>
</dbReference>
<comment type="similarity">
    <text evidence="13">Belongs to the tetrahydrofolate dehydrogenase/cyclohydrolase family.</text>
</comment>
<evidence type="ECO:0000256" key="13">
    <source>
        <dbReference type="ARBA" id="ARBA00061364"/>
    </source>
</evidence>
<dbReference type="FunFam" id="3.40.50.720:FF:000255">
    <property type="entry name" value="Methylenetetrahydrofolate dehydrogenase"/>
    <property type="match status" value="1"/>
</dbReference>
<feature type="compositionally biased region" description="Polar residues" evidence="16">
    <location>
        <begin position="1016"/>
        <end position="1026"/>
    </location>
</feature>
<feature type="domain" description="Myb-like" evidence="18">
    <location>
        <begin position="475"/>
        <end position="525"/>
    </location>
</feature>
<feature type="region of interest" description="Disordered" evidence="16">
    <location>
        <begin position="1410"/>
        <end position="1472"/>
    </location>
</feature>
<dbReference type="GO" id="GO:0006164">
    <property type="term" value="P:purine nucleotide biosynthetic process"/>
    <property type="evidence" value="ECO:0007669"/>
    <property type="project" value="UniProtKB-KW"/>
</dbReference>
<evidence type="ECO:0000256" key="14">
    <source>
        <dbReference type="ARBA" id="ARBA00066980"/>
    </source>
</evidence>
<dbReference type="Pfam" id="PF12751">
    <property type="entry name" value="Vac7"/>
    <property type="match status" value="2"/>
</dbReference>
<feature type="compositionally biased region" description="Basic and acidic residues" evidence="16">
    <location>
        <begin position="1189"/>
        <end position="1199"/>
    </location>
</feature>
<dbReference type="GO" id="GO:1903778">
    <property type="term" value="P:protein localization to vacuolar membrane"/>
    <property type="evidence" value="ECO:0007669"/>
    <property type="project" value="TreeGrafter"/>
</dbReference>
<feature type="region of interest" description="Disordered" evidence="16">
    <location>
        <begin position="659"/>
        <end position="684"/>
    </location>
</feature>
<feature type="region of interest" description="Disordered" evidence="16">
    <location>
        <begin position="1820"/>
        <end position="1840"/>
    </location>
</feature>
<dbReference type="GO" id="GO:0005634">
    <property type="term" value="C:nucleus"/>
    <property type="evidence" value="ECO:0007669"/>
    <property type="project" value="UniProtKB-SubCell"/>
</dbReference>
<feature type="region of interest" description="Disordered" evidence="16">
    <location>
        <begin position="954"/>
        <end position="1104"/>
    </location>
</feature>
<feature type="compositionally biased region" description="Basic residues" evidence="16">
    <location>
        <begin position="1004"/>
        <end position="1015"/>
    </location>
</feature>
<keyword evidence="8" id="KW-0805">Transcription regulation</keyword>
<keyword evidence="4" id="KW-0963">Cytoplasm</keyword>
<feature type="compositionally biased region" description="Acidic residues" evidence="16">
    <location>
        <begin position="1433"/>
        <end position="1444"/>
    </location>
</feature>
<dbReference type="SUPFAM" id="SSF51735">
    <property type="entry name" value="NAD(P)-binding Rossmann-fold domains"/>
    <property type="match status" value="1"/>
</dbReference>
<dbReference type="GO" id="GO:0004488">
    <property type="term" value="F:methylenetetrahydrofolate dehydrogenase (NADP+) activity"/>
    <property type="evidence" value="ECO:0007669"/>
    <property type="project" value="InterPro"/>
</dbReference>
<dbReference type="Pfam" id="PF00763">
    <property type="entry name" value="THF_DHG_CYH"/>
    <property type="match status" value="1"/>
</dbReference>
<dbReference type="Pfam" id="PF00249">
    <property type="entry name" value="Myb_DNA-binding"/>
    <property type="match status" value="2"/>
</dbReference>
<evidence type="ECO:0000256" key="16">
    <source>
        <dbReference type="SAM" id="MobiDB-lite"/>
    </source>
</evidence>
<feature type="domain" description="Myb-like" evidence="18">
    <location>
        <begin position="365"/>
        <end position="421"/>
    </location>
</feature>
<feature type="domain" description="SANT" evidence="19">
    <location>
        <begin position="425"/>
        <end position="478"/>
    </location>
</feature>
<comment type="caution">
    <text evidence="21">The sequence shown here is derived from an EMBL/GenBank/DDBJ whole genome shotgun (WGS) entry which is preliminary data.</text>
</comment>
<feature type="region of interest" description="Disordered" evidence="16">
    <location>
        <begin position="701"/>
        <end position="747"/>
    </location>
</feature>
<dbReference type="InterPro" id="IPR017930">
    <property type="entry name" value="Myb_dom"/>
</dbReference>
<dbReference type="FunFam" id="1.10.10.60:FF:000016">
    <property type="entry name" value="Transcriptional activator Myb isoform A"/>
    <property type="match status" value="1"/>
</dbReference>
<dbReference type="FunFam" id="3.40.50.10860:FF:000012">
    <property type="entry name" value="Methylenetetrahydrofolate dehydrogenase [NAD(+)]"/>
    <property type="match status" value="1"/>
</dbReference>
<dbReference type="PROSITE" id="PS51293">
    <property type="entry name" value="SANT"/>
    <property type="match status" value="1"/>
</dbReference>
<feature type="region of interest" description="Disordered" evidence="16">
    <location>
        <begin position="844"/>
        <end position="920"/>
    </location>
</feature>
<evidence type="ECO:0000256" key="10">
    <source>
        <dbReference type="ARBA" id="ARBA00023163"/>
    </source>
</evidence>
<evidence type="ECO:0000256" key="11">
    <source>
        <dbReference type="ARBA" id="ARBA00023242"/>
    </source>
</evidence>
<feature type="domain" description="Myb-like" evidence="18">
    <location>
        <begin position="422"/>
        <end position="472"/>
    </location>
</feature>
<evidence type="ECO:0000259" key="20">
    <source>
        <dbReference type="PROSITE" id="PS51294"/>
    </source>
</evidence>
<feature type="region of interest" description="Disordered" evidence="16">
    <location>
        <begin position="1484"/>
        <end position="1537"/>
    </location>
</feature>
<dbReference type="GO" id="GO:0006730">
    <property type="term" value="P:one-carbon metabolic process"/>
    <property type="evidence" value="ECO:0007669"/>
    <property type="project" value="UniProtKB-KW"/>
</dbReference>
<dbReference type="CDD" id="cd01079">
    <property type="entry name" value="NAD_bind_m-THF_DH"/>
    <property type="match status" value="1"/>
</dbReference>
<feature type="transmembrane region" description="Helical" evidence="17">
    <location>
        <begin position="1689"/>
        <end position="1711"/>
    </location>
</feature>
<dbReference type="PROSITE" id="PS50090">
    <property type="entry name" value="MYB_LIKE"/>
    <property type="match status" value="3"/>
</dbReference>
<comment type="subcellular location">
    <subcellularLocation>
        <location evidence="2">Cytoplasm</location>
    </subcellularLocation>
    <subcellularLocation>
        <location evidence="1">Nucleus</location>
    </subcellularLocation>
</comment>
<protein>
    <recommendedName>
        <fullName evidence="15">Methylenetetrahydrofolate dehydrogenase [NAD(+)]</fullName>
        <ecNumber evidence="14">1.5.1.15</ecNumber>
    </recommendedName>
</protein>
<evidence type="ECO:0000256" key="2">
    <source>
        <dbReference type="ARBA" id="ARBA00004496"/>
    </source>
</evidence>
<feature type="compositionally biased region" description="Polar residues" evidence="16">
    <location>
        <begin position="883"/>
        <end position="913"/>
    </location>
</feature>
<keyword evidence="22" id="KW-1185">Reference proteome</keyword>
<feature type="compositionally biased region" description="Polar residues" evidence="16">
    <location>
        <begin position="1080"/>
        <end position="1104"/>
    </location>
</feature>
<keyword evidence="5" id="KW-0554">One-carbon metabolism</keyword>
<feature type="compositionally biased region" description="Polar residues" evidence="16">
    <location>
        <begin position="856"/>
        <end position="876"/>
    </location>
</feature>
<keyword evidence="17" id="KW-1133">Transmembrane helix</keyword>
<comment type="subunit">
    <text evidence="3">Homodimer.</text>
</comment>
<comment type="function">
    <text evidence="12">Catalyzes oxidation of cytoplasmic one-carbon units for purine biosynthesis.</text>
</comment>
<evidence type="ECO:0000259" key="19">
    <source>
        <dbReference type="PROSITE" id="PS51293"/>
    </source>
</evidence>
<dbReference type="GO" id="GO:0010513">
    <property type="term" value="P:positive regulation of phosphatidylinositol biosynthetic process"/>
    <property type="evidence" value="ECO:0007669"/>
    <property type="project" value="TreeGrafter"/>
</dbReference>
<evidence type="ECO:0000256" key="9">
    <source>
        <dbReference type="ARBA" id="ARBA00023027"/>
    </source>
</evidence>
<dbReference type="InterPro" id="IPR036291">
    <property type="entry name" value="NAD(P)-bd_dom_sf"/>
</dbReference>
<evidence type="ECO:0000256" key="12">
    <source>
        <dbReference type="ARBA" id="ARBA00053076"/>
    </source>
</evidence>
<evidence type="ECO:0000256" key="17">
    <source>
        <dbReference type="SAM" id="Phobius"/>
    </source>
</evidence>
<dbReference type="GeneID" id="93652600"/>
<dbReference type="OrthoDB" id="1204at2759"/>
<dbReference type="PANTHER" id="PTHR28258:SF1">
    <property type="entry name" value="VACUOLAR SEGREGATION PROTEIN 7"/>
    <property type="match status" value="1"/>
</dbReference>
<dbReference type="InterPro" id="IPR046346">
    <property type="entry name" value="Aminoacid_DH-like_N_sf"/>
</dbReference>
<feature type="compositionally biased region" description="Polar residues" evidence="16">
    <location>
        <begin position="1213"/>
        <end position="1224"/>
    </location>
</feature>
<feature type="compositionally biased region" description="Low complexity" evidence="16">
    <location>
        <begin position="1506"/>
        <end position="1519"/>
    </location>
</feature>
<reference evidence="21 22" key="1">
    <citation type="submission" date="2020-12" db="EMBL/GenBank/DDBJ databases">
        <title>Effect of drift, selection, and recombination on the evolution of hybrid genomes in Candida yeast pathogens.</title>
        <authorList>
            <person name="Mixao V."/>
            <person name="Ksiezopolska E."/>
            <person name="Saus E."/>
            <person name="Boekhout T."/>
            <person name="Gacser A."/>
            <person name="Gabaldon T."/>
        </authorList>
    </citation>
    <scope>NUCLEOTIDE SEQUENCE [LARGE SCALE GENOMIC DNA]</scope>
    <source>
        <strain evidence="21 22">BP57</strain>
    </source>
</reference>
<dbReference type="RefSeq" id="XP_067547559.1">
    <property type="nucleotide sequence ID" value="XM_067692993.1"/>
</dbReference>
<dbReference type="PRINTS" id="PR00085">
    <property type="entry name" value="THFDHDRGNASE"/>
</dbReference>
<evidence type="ECO:0000256" key="7">
    <source>
        <dbReference type="ARBA" id="ARBA00023002"/>
    </source>
</evidence>
<dbReference type="InterPro" id="IPR000672">
    <property type="entry name" value="THF_DH/CycHdrlase"/>
</dbReference>
<dbReference type="InterPro" id="IPR035812">
    <property type="entry name" value="m-THF_DH_NAD-bd"/>
</dbReference>
<feature type="compositionally biased region" description="Basic and acidic residues" evidence="16">
    <location>
        <begin position="1027"/>
        <end position="1052"/>
    </location>
</feature>
<dbReference type="GO" id="GO:0000329">
    <property type="term" value="C:fungal-type vacuole membrane"/>
    <property type="evidence" value="ECO:0007669"/>
    <property type="project" value="TreeGrafter"/>
</dbReference>
<dbReference type="Proteomes" id="UP000669133">
    <property type="component" value="Unassembled WGS sequence"/>
</dbReference>
<feature type="domain" description="HTH myb-type" evidence="20">
    <location>
        <begin position="422"/>
        <end position="476"/>
    </location>
</feature>
<dbReference type="SUPFAM" id="SSF46689">
    <property type="entry name" value="Homeodomain-like"/>
    <property type="match status" value="2"/>
</dbReference>
<feature type="region of interest" description="Disordered" evidence="16">
    <location>
        <begin position="1157"/>
        <end position="1224"/>
    </location>
</feature>
<feature type="compositionally biased region" description="Basic residues" evidence="16">
    <location>
        <begin position="725"/>
        <end position="735"/>
    </location>
</feature>
<dbReference type="Gene3D" id="1.10.10.60">
    <property type="entry name" value="Homeodomain-like"/>
    <property type="match status" value="3"/>
</dbReference>
<feature type="compositionally biased region" description="Polar residues" evidence="16">
    <location>
        <begin position="1463"/>
        <end position="1472"/>
    </location>
</feature>
<dbReference type="InterPro" id="IPR024260">
    <property type="entry name" value="Vac7"/>
</dbReference>
<keyword evidence="10" id="KW-0804">Transcription</keyword>
<dbReference type="EC" id="1.5.1.15" evidence="14"/>
<evidence type="ECO:0000256" key="15">
    <source>
        <dbReference type="ARBA" id="ARBA00074830"/>
    </source>
</evidence>
<name>A0A8H7ZG58_9ASCO</name>
<evidence type="ECO:0000313" key="21">
    <source>
        <dbReference type="EMBL" id="KAG5418443.1"/>
    </source>
</evidence>
<dbReference type="PROSITE" id="PS51294">
    <property type="entry name" value="HTH_MYB"/>
    <property type="match status" value="2"/>
</dbReference>
<gene>
    <name evidence="21" type="ORF">I9W82_003971</name>
</gene>
<keyword evidence="7" id="KW-0560">Oxidoreductase</keyword>
<dbReference type="CDD" id="cd00167">
    <property type="entry name" value="SANT"/>
    <property type="match status" value="3"/>
</dbReference>
<sequence length="1885" mass="210824">MSRPAGRTILASTIAKPYQEEVISAVQKLSFKPTLVGLLANGDPAAKMYANWTSKTCESLGFNYKLIEVNKNDLETSLIKANRDDNVHGIMVYFPVFGDKQDQYLQQLISPEKDVEGLNFLYYHNLYHNVRFLDPPKNQQKSILPCTPLAMVKILEYLGVYNKILPYGNRLYGKKVLVVNRSEIVGRPLAALLANDGATVYSVDINNIQQFTRGDDLSEHRHLVVDLKGDEYTVEKLAPQCDVIITGVPSESYKFPVNLVRHGTVVINFSSAKNFDDEIKQRAGLYVPSIGKVTIAILLRNLIRLIDNKRIRTGEEERQPKIFWDEKMNHDDSKNSNHSKKRVVQIDPLEITESLGFQTYRKGVRKPWTKEEDTELSNLVTDELQQGRDLESIDWDKIAEIVSLDGLRKGKDCRKRWSNSLDPTLRKGKWTPEEDELLVKAFEKFGSAWLKVAQEIKGRTDDQCAKRYVEVLDPKTKDRLKPWTEEEDLLLIQQVKLYGTKWRTICSAFESRPSLTCRNRWRKLVTEVVRGKASPKIKEEVESVTNGNSSSVLETLNRQQEELAKAHADSDPRGNVKRRKTNITSEPFQYPSIPNTLNRKSETEWLYSVNQGSNDQYSNTRNRKPYVGTISSSEQVRLLVEYAKANGVEISLHQHIHHHYSQSSHASNTTEFTSPGSSTTSGTHTLEPEEQISRFQHFNYLPPMTQTPKLNSSTDQSKQNDSTQHHHHHHHHHHHTERDDRNQPSHSANLRRADLATDADLVKESNLQRLLNAEEYESSQMTSNPLTPLTQAAEIVRAADAATYAGAGGYPDSEFNNNQKTLSYNQPANEMRENTASWKQATTATYNDSTRHRNSTGKVHSPQTHMHSQIQGNSHNFGRHAVSSKQNQTHFSTNTAHGSNTSSQYQSKYSNGTESEANREEELLARELEETGIDEDVLNSYGLFYNVYTKEGSTFPDAQPNQQPQSQNAESKTEAQSTTPAPEEVRDSGSHGGQITDIENGKLKDRKVRGSRSKNTRNLEIATSSESKLEEPTGHELLADKAKKVNDNEKSQDTNAIVNETRGPPTASSSGAPKIAPGQYTPSSGSTTPLRSTHPLQSSSQLNRSTINSINKSLKAKQKIIHSTEPHPKSTALISNMVNKSPQSLAFPALSAGPSKIDLESSTQSTPSLLKSNGITSPTSNLKSGNRVLNDENAKHELTRLPQSSLTSLPQSHTDSQSRQQSQVVLPSSNFTLHPNISNLNTSSMANLNEKDTANKQAKHKKIAKQSSTKTDFFAAKLASAVDDVESSDSDETFVYENNDDTFDNTNSQNQMNLADGSSINGSVSAGYTSHTGGKRPPSVLDAEQLNDAKPHRLMSSKAPSIANSMNSQAHLDAHVLRRPVQGRALSGTSITENIPRSPLHAGMSDRVSIQDLIPPSGDKNKRTVSMSHSINDDDTYSFQESEEESGRHTSTEDEGSDRATAMQGNNSSLNQLPSQQYLHSLQAAGDSSVAPSGSSKIPPKKENKSSTTSSKLRSTTSKLFDKKGSQPRRYSTIPDDIDIEDFDDELIYYDNNVKFPHPNESSSLLSSNQRIPHYRSLNLNFPRTRGQSKRFLSTGQPLSPKDQNANKDAHHIFPFPYQEQQQHDYYYDIDDFDQKNSYSPNFDLPELPMHKKTSRNFSPVIHPYGNGLHNSLFMNYKPEKRSSCVRSFFYTLICILVVLTFGFILGFVMATTKDLTTVSINSIENPIVSKDELVFNIVVEAFNPGWFSVDIDEVELDLFARSGYLPDDDGSNAKESDSKVETVKLGTIHSLESTMTFKGGFFSRDSTIQKAEIKLLNPGKDVTEQNPRDSDDGDSDNTNKWEIISENPFDLIITGVLKYDLPLISNTKSVVVRKIGYIDPTLFI</sequence>
<dbReference type="InterPro" id="IPR009057">
    <property type="entry name" value="Homeodomain-like_sf"/>
</dbReference>
<evidence type="ECO:0000313" key="22">
    <source>
        <dbReference type="Proteomes" id="UP000669133"/>
    </source>
</evidence>
<keyword evidence="6" id="KW-0658">Purine biosynthesis</keyword>
<dbReference type="SMART" id="SM00717">
    <property type="entry name" value="SANT"/>
    <property type="match status" value="3"/>
</dbReference>
<feature type="compositionally biased region" description="Basic and acidic residues" evidence="16">
    <location>
        <begin position="1822"/>
        <end position="1831"/>
    </location>
</feature>
<dbReference type="PANTHER" id="PTHR28258">
    <property type="entry name" value="VACUOLAR SEGREGATION PROTEIN 7"/>
    <property type="match status" value="1"/>
</dbReference>
<dbReference type="SUPFAM" id="SSF53223">
    <property type="entry name" value="Aminoacid dehydrogenase-like, N-terminal domain"/>
    <property type="match status" value="1"/>
</dbReference>
<dbReference type="InterPro" id="IPR020630">
    <property type="entry name" value="THF_DH/CycHdrlase_cat_dom"/>
</dbReference>
<accession>A0A8H7ZG58</accession>
<dbReference type="Pfam" id="PF02882">
    <property type="entry name" value="THF_DHG_CYH_C"/>
    <property type="match status" value="1"/>
</dbReference>
<dbReference type="GO" id="GO:0070772">
    <property type="term" value="C:PAS complex"/>
    <property type="evidence" value="ECO:0007669"/>
    <property type="project" value="TreeGrafter"/>
</dbReference>
<dbReference type="Gene3D" id="3.40.50.10860">
    <property type="entry name" value="Leucine Dehydrogenase, chain A, domain 1"/>
    <property type="match status" value="1"/>
</dbReference>
<keyword evidence="17" id="KW-0472">Membrane</keyword>
<feature type="compositionally biased region" description="Polar residues" evidence="16">
    <location>
        <begin position="704"/>
        <end position="722"/>
    </location>
</feature>
<keyword evidence="9" id="KW-0520">NAD</keyword>
<feature type="compositionally biased region" description="Low complexity" evidence="16">
    <location>
        <begin position="661"/>
        <end position="684"/>
    </location>
</feature>
<organism evidence="21 22">
    <name type="scientific">Candida metapsilosis</name>
    <dbReference type="NCBI Taxonomy" id="273372"/>
    <lineage>
        <taxon>Eukaryota</taxon>
        <taxon>Fungi</taxon>
        <taxon>Dikarya</taxon>
        <taxon>Ascomycota</taxon>
        <taxon>Saccharomycotina</taxon>
        <taxon>Pichiomycetes</taxon>
        <taxon>Debaryomycetaceae</taxon>
        <taxon>Candida/Lodderomyces clade</taxon>
        <taxon>Candida</taxon>
    </lineage>
</organism>
<evidence type="ECO:0000256" key="4">
    <source>
        <dbReference type="ARBA" id="ARBA00022490"/>
    </source>
</evidence>
<dbReference type="GO" id="GO:0004487">
    <property type="term" value="F:methylenetetrahydrofolate dehydrogenase (NAD+) activity"/>
    <property type="evidence" value="ECO:0007669"/>
    <property type="project" value="UniProtKB-EC"/>
</dbReference>
<evidence type="ECO:0000256" key="3">
    <source>
        <dbReference type="ARBA" id="ARBA00011738"/>
    </source>
</evidence>
<feature type="compositionally biased region" description="Low complexity" evidence="16">
    <location>
        <begin position="1200"/>
        <end position="1212"/>
    </location>
</feature>
<dbReference type="GO" id="GO:0000011">
    <property type="term" value="P:vacuole inheritance"/>
    <property type="evidence" value="ECO:0007669"/>
    <property type="project" value="TreeGrafter"/>
</dbReference>
<evidence type="ECO:0000256" key="1">
    <source>
        <dbReference type="ARBA" id="ARBA00004123"/>
    </source>
</evidence>
<keyword evidence="11" id="KW-0539">Nucleus</keyword>
<dbReference type="InterPro" id="IPR020631">
    <property type="entry name" value="THF_DH/CycHdrlase_NAD-bd_dom"/>
</dbReference>
<feature type="domain" description="HTH myb-type" evidence="20">
    <location>
        <begin position="482"/>
        <end position="529"/>
    </location>
</feature>
<evidence type="ECO:0000256" key="5">
    <source>
        <dbReference type="ARBA" id="ARBA00022563"/>
    </source>
</evidence>
<proteinExistence type="inferred from homology"/>
<dbReference type="InterPro" id="IPR001005">
    <property type="entry name" value="SANT/Myb"/>
</dbReference>
<evidence type="ECO:0000256" key="6">
    <source>
        <dbReference type="ARBA" id="ARBA00022755"/>
    </source>
</evidence>
<evidence type="ECO:0000256" key="8">
    <source>
        <dbReference type="ARBA" id="ARBA00023015"/>
    </source>
</evidence>
<feature type="compositionally biased region" description="Low complexity" evidence="16">
    <location>
        <begin position="958"/>
        <end position="970"/>
    </location>
</feature>